<proteinExistence type="predicted"/>
<accession>A0A448Z0I0</accession>
<dbReference type="EMBL" id="CAACVS010000060">
    <property type="protein sequence ID" value="VEU35530.1"/>
    <property type="molecule type" value="Genomic_DNA"/>
</dbReference>
<reference evidence="1 2" key="1">
    <citation type="submission" date="2019-01" db="EMBL/GenBank/DDBJ databases">
        <authorList>
            <person name="Ferrante I. M."/>
        </authorList>
    </citation>
    <scope>NUCLEOTIDE SEQUENCE [LARGE SCALE GENOMIC DNA]</scope>
    <source>
        <strain evidence="1 2">B856</strain>
    </source>
</reference>
<evidence type="ECO:0000313" key="1">
    <source>
        <dbReference type="EMBL" id="VEU35530.1"/>
    </source>
</evidence>
<protein>
    <submittedName>
        <fullName evidence="1">Uncharacterized protein</fullName>
    </submittedName>
</protein>
<dbReference type="AlphaFoldDB" id="A0A448Z0I0"/>
<name>A0A448Z0I0_9STRA</name>
<gene>
    <name evidence="1" type="ORF">PSNMU_V1.4_AUG-EV-PASAV3_0021790</name>
</gene>
<dbReference type="Proteomes" id="UP000291116">
    <property type="component" value="Unassembled WGS sequence"/>
</dbReference>
<sequence>MLFMLASLACNGQNKARDSIPAAVAVSDASDDDRSVTALPQVKEVVVARRRRRPIKKRIPGNDYQCSPLNSPPGSSLAIPKKSLLESSIKILRCPRKTNKIESISLTTYNKKKAASVHNQRQKKTRCCIRTSVGSGTLALAHDDEKLKQVHSPLDLPSFLPCPAIALRNVESISLNLG</sequence>
<keyword evidence="2" id="KW-1185">Reference proteome</keyword>
<evidence type="ECO:0000313" key="2">
    <source>
        <dbReference type="Proteomes" id="UP000291116"/>
    </source>
</evidence>
<dbReference type="OrthoDB" id="10632932at2759"/>
<organism evidence="1 2">
    <name type="scientific">Pseudo-nitzschia multistriata</name>
    <dbReference type="NCBI Taxonomy" id="183589"/>
    <lineage>
        <taxon>Eukaryota</taxon>
        <taxon>Sar</taxon>
        <taxon>Stramenopiles</taxon>
        <taxon>Ochrophyta</taxon>
        <taxon>Bacillariophyta</taxon>
        <taxon>Bacillariophyceae</taxon>
        <taxon>Bacillariophycidae</taxon>
        <taxon>Bacillariales</taxon>
        <taxon>Bacillariaceae</taxon>
        <taxon>Pseudo-nitzschia</taxon>
    </lineage>
</organism>